<keyword evidence="8" id="KW-1185">Reference proteome</keyword>
<dbReference type="Gene3D" id="3.40.50.720">
    <property type="entry name" value="NAD(P)-binding Rossmann-like Domain"/>
    <property type="match status" value="1"/>
</dbReference>
<dbReference type="InterPro" id="IPR011032">
    <property type="entry name" value="GroES-like_sf"/>
</dbReference>
<sequence>MKALSVTDVEKIELVDLDMPELEKGKVLIKVAFTGICGSDLPRYFNGAVHSFPQILGHEFSGTVEEIGEDVKKVNQGDKVAVAPLVPCGDCNNCKQGEPAMCTNYSFVGSRENGAMAEYVAVPEENCVVIPESLSLKEAALLEPLTVAIHGVDRVKVPAGATVMVLGAGTIGLLTILTLKAKGAGEIIAVDLNTNKLKLAQECGATITINPLETKLDEFFKNHEMPEIIYETAGSSITQVQAIELVRKRGKVVFIGTSTKDVNLKPETFEKILRGELEVTGAWMSYSAPFPGYEWKAGINYMDSKKIDVNPLITGVFSLEDKAIPFEKMIEKNSNQVKLLYKIS</sequence>
<dbReference type="EMBL" id="JBGQQK010000003">
    <property type="protein sequence ID" value="MFL2101959.1"/>
    <property type="molecule type" value="Genomic_DNA"/>
</dbReference>
<keyword evidence="3" id="KW-0560">Oxidoreductase</keyword>
<evidence type="ECO:0000313" key="8">
    <source>
        <dbReference type="Proteomes" id="UP001625374"/>
    </source>
</evidence>
<dbReference type="InterPro" id="IPR013154">
    <property type="entry name" value="ADH-like_N"/>
</dbReference>
<reference evidence="7 8" key="1">
    <citation type="submission" date="2024-08" db="EMBL/GenBank/DDBJ databases">
        <authorList>
            <person name="Arias E."/>
        </authorList>
    </citation>
    <scope>NUCLEOTIDE SEQUENCE [LARGE SCALE GENOMIC DNA]</scope>
    <source>
        <strain evidence="7 8">FAM 24106</strain>
    </source>
</reference>
<comment type="similarity">
    <text evidence="4">Belongs to the zinc-containing alcohol dehydrogenase family.</text>
</comment>
<dbReference type="SUPFAM" id="SSF51735">
    <property type="entry name" value="NAD(P)-binding Rossmann-fold domains"/>
    <property type="match status" value="1"/>
</dbReference>
<proteinExistence type="inferred from homology"/>
<dbReference type="InterPro" id="IPR050129">
    <property type="entry name" value="Zn_alcohol_dh"/>
</dbReference>
<dbReference type="PANTHER" id="PTHR43401">
    <property type="entry name" value="L-THREONINE 3-DEHYDROGENASE"/>
    <property type="match status" value="1"/>
</dbReference>
<dbReference type="RefSeq" id="WP_407143599.1">
    <property type="nucleotide sequence ID" value="NZ_JBGQQK010000003.1"/>
</dbReference>
<organism evidence="7 8">
    <name type="scientific">Marinilactibacillus psychrotolerans</name>
    <dbReference type="NCBI Taxonomy" id="191770"/>
    <lineage>
        <taxon>Bacteria</taxon>
        <taxon>Bacillati</taxon>
        <taxon>Bacillota</taxon>
        <taxon>Bacilli</taxon>
        <taxon>Lactobacillales</taxon>
        <taxon>Carnobacteriaceae</taxon>
        <taxon>Marinilactibacillus</taxon>
    </lineage>
</organism>
<dbReference type="InterPro" id="IPR036291">
    <property type="entry name" value="NAD(P)-bd_dom_sf"/>
</dbReference>
<accession>A0ABW8UKW9</accession>
<feature type="domain" description="Alcohol dehydrogenase-like C-terminal" evidence="5">
    <location>
        <begin position="171"/>
        <end position="291"/>
    </location>
</feature>
<dbReference type="PANTHER" id="PTHR43401:SF2">
    <property type="entry name" value="L-THREONINE 3-DEHYDROGENASE"/>
    <property type="match status" value="1"/>
</dbReference>
<comment type="cofactor">
    <cofactor evidence="4">
        <name>Zn(2+)</name>
        <dbReference type="ChEBI" id="CHEBI:29105"/>
    </cofactor>
</comment>
<keyword evidence="1 4" id="KW-0479">Metal-binding</keyword>
<evidence type="ECO:0000256" key="2">
    <source>
        <dbReference type="ARBA" id="ARBA00022833"/>
    </source>
</evidence>
<dbReference type="Pfam" id="PF08240">
    <property type="entry name" value="ADH_N"/>
    <property type="match status" value="1"/>
</dbReference>
<protein>
    <submittedName>
        <fullName evidence="7">Galactitol-1-phosphate 5-dehydrogenase</fullName>
    </submittedName>
</protein>
<dbReference type="PROSITE" id="PS00059">
    <property type="entry name" value="ADH_ZINC"/>
    <property type="match status" value="1"/>
</dbReference>
<evidence type="ECO:0000313" key="7">
    <source>
        <dbReference type="EMBL" id="MFL2101959.1"/>
    </source>
</evidence>
<dbReference type="CDD" id="cd08236">
    <property type="entry name" value="sugar_DH"/>
    <property type="match status" value="1"/>
</dbReference>
<feature type="domain" description="Alcohol dehydrogenase-like N-terminal" evidence="6">
    <location>
        <begin position="24"/>
        <end position="132"/>
    </location>
</feature>
<evidence type="ECO:0000256" key="1">
    <source>
        <dbReference type="ARBA" id="ARBA00022723"/>
    </source>
</evidence>
<dbReference type="Gene3D" id="3.90.180.10">
    <property type="entry name" value="Medium-chain alcohol dehydrogenases, catalytic domain"/>
    <property type="match status" value="1"/>
</dbReference>
<dbReference type="Proteomes" id="UP001625374">
    <property type="component" value="Unassembled WGS sequence"/>
</dbReference>
<evidence type="ECO:0000259" key="6">
    <source>
        <dbReference type="Pfam" id="PF08240"/>
    </source>
</evidence>
<evidence type="ECO:0000256" key="4">
    <source>
        <dbReference type="RuleBase" id="RU361277"/>
    </source>
</evidence>
<dbReference type="InterPro" id="IPR002328">
    <property type="entry name" value="ADH_Zn_CS"/>
</dbReference>
<name>A0ABW8UKW9_9LACT</name>
<keyword evidence="2 4" id="KW-0862">Zinc</keyword>
<dbReference type="SUPFAM" id="SSF50129">
    <property type="entry name" value="GroES-like"/>
    <property type="match status" value="1"/>
</dbReference>
<dbReference type="InterPro" id="IPR013149">
    <property type="entry name" value="ADH-like_C"/>
</dbReference>
<evidence type="ECO:0000256" key="3">
    <source>
        <dbReference type="ARBA" id="ARBA00023002"/>
    </source>
</evidence>
<evidence type="ECO:0000259" key="5">
    <source>
        <dbReference type="Pfam" id="PF00107"/>
    </source>
</evidence>
<dbReference type="Pfam" id="PF00107">
    <property type="entry name" value="ADH_zinc_N"/>
    <property type="match status" value="1"/>
</dbReference>
<comment type="caution">
    <text evidence="7">The sequence shown here is derived from an EMBL/GenBank/DDBJ whole genome shotgun (WGS) entry which is preliminary data.</text>
</comment>
<gene>
    <name evidence="7" type="ORF">ACEN37_01700</name>
</gene>